<gene>
    <name evidence="1" type="ORF">PPUN14671_47090</name>
</gene>
<dbReference type="AlphaFoldDB" id="A0AA37R8U6"/>
<comment type="caution">
    <text evidence="1">The sequence shown here is derived from an EMBL/GenBank/DDBJ whole genome shotgun (WGS) entry which is preliminary data.</text>
</comment>
<reference evidence="1" key="1">
    <citation type="submission" date="2023-01" db="EMBL/GenBank/DDBJ databases">
        <title>Whole-genome sequence of Pseudomonas putida NBRC 14671.</title>
        <authorList>
            <person name="Morohoshi T."/>
            <person name="Someya N."/>
        </authorList>
    </citation>
    <scope>NUCLEOTIDE SEQUENCE</scope>
    <source>
        <strain evidence="1">NBRC 14671</strain>
    </source>
</reference>
<evidence type="ECO:0000313" key="1">
    <source>
        <dbReference type="EMBL" id="GLO37872.1"/>
    </source>
</evidence>
<sequence>MTSLGQVPVFYSDYEKSRAWLRAKAKDARSLSNEEEEYLDRQIAIELRKRMEHDASVRWWQLFGLEGHRLDSVEAEAQFIAHLDKIFKYPPASQFLTPTDSNRRIHNAYHFSRQGVYHGIEYLAPPTTRLLELMLYGYFPCGNTWIYLDRRSQLSSDGFRSPKQWLALPPGETPQDRLGITIEISVGWKSLIRSQSPAALFSNLKPFEKENLAREFAAEGSHQHWLEQIVEGLFMERGHRSRISIIYAGESEEQPLTLAEVIAQKGRIPGKKVVMQDGDYLNCEPANLVIRSNRGRTMSCKTCRRPTNKDQSEITKDSLGSSLRICHSCLRWMTKT</sequence>
<accession>A0AA37R8U6</accession>
<dbReference type="RefSeq" id="WP_284356865.1">
    <property type="nucleotide sequence ID" value="NZ_BSKF01000016.1"/>
</dbReference>
<proteinExistence type="predicted"/>
<dbReference type="Proteomes" id="UP001161257">
    <property type="component" value="Unassembled WGS sequence"/>
</dbReference>
<organism evidence="1 2">
    <name type="scientific">Pseudomonas putida</name>
    <name type="common">Arthrobacter siderocapsulatus</name>
    <dbReference type="NCBI Taxonomy" id="303"/>
    <lineage>
        <taxon>Bacteria</taxon>
        <taxon>Pseudomonadati</taxon>
        <taxon>Pseudomonadota</taxon>
        <taxon>Gammaproteobacteria</taxon>
        <taxon>Pseudomonadales</taxon>
        <taxon>Pseudomonadaceae</taxon>
        <taxon>Pseudomonas</taxon>
    </lineage>
</organism>
<protein>
    <submittedName>
        <fullName evidence="1">Uncharacterized protein</fullName>
    </submittedName>
</protein>
<evidence type="ECO:0000313" key="2">
    <source>
        <dbReference type="Proteomes" id="UP001161257"/>
    </source>
</evidence>
<dbReference type="EMBL" id="BSKJ01000013">
    <property type="protein sequence ID" value="GLO37872.1"/>
    <property type="molecule type" value="Genomic_DNA"/>
</dbReference>
<name>A0AA37R8U6_PSEPU</name>